<dbReference type="PROSITE" id="PS50850">
    <property type="entry name" value="MFS"/>
    <property type="match status" value="1"/>
</dbReference>
<dbReference type="PANTHER" id="PTHR23513:SF6">
    <property type="entry name" value="MAJOR FACILITATOR SUPERFAMILY ASSOCIATED DOMAIN-CONTAINING PROTEIN"/>
    <property type="match status" value="1"/>
</dbReference>
<organism evidence="9 10">
    <name type="scientific">Micromonospora luteifusca</name>
    <dbReference type="NCBI Taxonomy" id="709860"/>
    <lineage>
        <taxon>Bacteria</taxon>
        <taxon>Bacillati</taxon>
        <taxon>Actinomycetota</taxon>
        <taxon>Actinomycetes</taxon>
        <taxon>Micromonosporales</taxon>
        <taxon>Micromonosporaceae</taxon>
        <taxon>Micromonospora</taxon>
    </lineage>
</organism>
<protein>
    <submittedName>
        <fullName evidence="9">MFS family permease</fullName>
    </submittedName>
</protein>
<feature type="transmembrane region" description="Helical" evidence="7">
    <location>
        <begin position="329"/>
        <end position="348"/>
    </location>
</feature>
<dbReference type="RefSeq" id="WP_204943972.1">
    <property type="nucleotide sequence ID" value="NZ_JAFBBP010000001.1"/>
</dbReference>
<keyword evidence="4 7" id="KW-0812">Transmembrane</keyword>
<feature type="transmembrane region" description="Helical" evidence="7">
    <location>
        <begin position="300"/>
        <end position="323"/>
    </location>
</feature>
<keyword evidence="3" id="KW-1003">Cell membrane</keyword>
<keyword evidence="2" id="KW-0813">Transport</keyword>
<evidence type="ECO:0000259" key="8">
    <source>
        <dbReference type="PROSITE" id="PS50850"/>
    </source>
</evidence>
<evidence type="ECO:0000256" key="2">
    <source>
        <dbReference type="ARBA" id="ARBA00022448"/>
    </source>
</evidence>
<sequence>MPVKTPSRYRPPWTDVEPLQTSHQLPPGFGLLWAGQGVSEFGTAIAGLALPLLAALHLGADSVQLGWLGAATMLPWLLALPIGAWMDRVPARPVIVTAELTRAAATLLIPALWLAGSLSLPRLYLLVAVIGLAQVFFETAWGTALPRMVGHGALLAAHSRLESVRSATSVGGPGVAGLLIRAVGPAAALVVDALSYLVSAATTWRALPHAPATVGDQPREPLLTAIRAGLTVITRTPMLRAMALQAAIWNSVTGATQALFMLYALRVLGLGPGGIGVLLMIGGVGALLGSTTAPMLLRRFAFGPTYIVLVLVACLGTLLTAAVTRPLPVALALVGVGEFLVGVGIAVTRVQAVSLRQTITPAPLLARMLATYRLLAFGTIPLGSVLGGFLGGALGLRAALLLIAIAGVAAAVPLLLSPIRTLRTLPHTSTEGPLL</sequence>
<feature type="transmembrane region" description="Helical" evidence="7">
    <location>
        <begin position="270"/>
        <end position="288"/>
    </location>
</feature>
<feature type="transmembrane region" description="Helical" evidence="7">
    <location>
        <begin position="243"/>
        <end position="264"/>
    </location>
</feature>
<comment type="caution">
    <text evidence="9">The sequence shown here is derived from an EMBL/GenBank/DDBJ whole genome shotgun (WGS) entry which is preliminary data.</text>
</comment>
<dbReference type="PANTHER" id="PTHR23513">
    <property type="entry name" value="INTEGRAL MEMBRANE EFFLUX PROTEIN-RELATED"/>
    <property type="match status" value="1"/>
</dbReference>
<evidence type="ECO:0000256" key="1">
    <source>
        <dbReference type="ARBA" id="ARBA00004651"/>
    </source>
</evidence>
<dbReference type="SUPFAM" id="SSF103473">
    <property type="entry name" value="MFS general substrate transporter"/>
    <property type="match status" value="1"/>
</dbReference>
<name>A0ABS2LYF7_9ACTN</name>
<evidence type="ECO:0000313" key="10">
    <source>
        <dbReference type="Proteomes" id="UP000764837"/>
    </source>
</evidence>
<reference evidence="9 10" key="1">
    <citation type="submission" date="2021-01" db="EMBL/GenBank/DDBJ databases">
        <title>Sequencing the genomes of 1000 actinobacteria strains.</title>
        <authorList>
            <person name="Klenk H.-P."/>
        </authorList>
    </citation>
    <scope>NUCLEOTIDE SEQUENCE [LARGE SCALE GENOMIC DNA]</scope>
    <source>
        <strain evidence="9 10">DSM 100204</strain>
    </source>
</reference>
<evidence type="ECO:0000256" key="3">
    <source>
        <dbReference type="ARBA" id="ARBA00022475"/>
    </source>
</evidence>
<comment type="subcellular location">
    <subcellularLocation>
        <location evidence="1">Cell membrane</location>
        <topology evidence="1">Multi-pass membrane protein</topology>
    </subcellularLocation>
</comment>
<feature type="transmembrane region" description="Helical" evidence="7">
    <location>
        <begin position="41"/>
        <end position="60"/>
    </location>
</feature>
<dbReference type="InterPro" id="IPR010290">
    <property type="entry name" value="TM_effector"/>
</dbReference>
<feature type="transmembrane region" description="Helical" evidence="7">
    <location>
        <begin position="93"/>
        <end position="116"/>
    </location>
</feature>
<feature type="transmembrane region" description="Helical" evidence="7">
    <location>
        <begin position="369"/>
        <end position="390"/>
    </location>
</feature>
<keyword evidence="6 7" id="KW-0472">Membrane</keyword>
<feature type="transmembrane region" description="Helical" evidence="7">
    <location>
        <begin position="66"/>
        <end position="86"/>
    </location>
</feature>
<dbReference type="CDD" id="cd06173">
    <property type="entry name" value="MFS_MefA_like"/>
    <property type="match status" value="1"/>
</dbReference>
<dbReference type="InterPro" id="IPR036259">
    <property type="entry name" value="MFS_trans_sf"/>
</dbReference>
<keyword evidence="5 7" id="KW-1133">Transmembrane helix</keyword>
<evidence type="ECO:0000256" key="5">
    <source>
        <dbReference type="ARBA" id="ARBA00022989"/>
    </source>
</evidence>
<dbReference type="InterPro" id="IPR020846">
    <property type="entry name" value="MFS_dom"/>
</dbReference>
<feature type="domain" description="Major facilitator superfamily (MFS) profile" evidence="8">
    <location>
        <begin position="238"/>
        <end position="435"/>
    </location>
</feature>
<dbReference type="Gene3D" id="1.20.1250.20">
    <property type="entry name" value="MFS general substrate transporter like domains"/>
    <property type="match status" value="1"/>
</dbReference>
<evidence type="ECO:0000256" key="6">
    <source>
        <dbReference type="ARBA" id="ARBA00023136"/>
    </source>
</evidence>
<evidence type="ECO:0000256" key="4">
    <source>
        <dbReference type="ARBA" id="ARBA00022692"/>
    </source>
</evidence>
<feature type="transmembrane region" description="Helical" evidence="7">
    <location>
        <begin position="122"/>
        <end position="141"/>
    </location>
</feature>
<evidence type="ECO:0000256" key="7">
    <source>
        <dbReference type="SAM" id="Phobius"/>
    </source>
</evidence>
<proteinExistence type="predicted"/>
<dbReference type="Proteomes" id="UP000764837">
    <property type="component" value="Unassembled WGS sequence"/>
</dbReference>
<gene>
    <name evidence="9" type="ORF">JOD64_004455</name>
</gene>
<dbReference type="Pfam" id="PF05977">
    <property type="entry name" value="MFS_3"/>
    <property type="match status" value="1"/>
</dbReference>
<keyword evidence="10" id="KW-1185">Reference proteome</keyword>
<dbReference type="EMBL" id="JAFBBP010000001">
    <property type="protein sequence ID" value="MBM7493233.1"/>
    <property type="molecule type" value="Genomic_DNA"/>
</dbReference>
<evidence type="ECO:0000313" key="9">
    <source>
        <dbReference type="EMBL" id="MBM7493233.1"/>
    </source>
</evidence>
<accession>A0ABS2LYF7</accession>
<feature type="transmembrane region" description="Helical" evidence="7">
    <location>
        <begin position="396"/>
        <end position="416"/>
    </location>
</feature>